<proteinExistence type="inferred from homology"/>
<evidence type="ECO:0000256" key="10">
    <source>
        <dbReference type="ARBA" id="ARBA00023163"/>
    </source>
</evidence>
<keyword evidence="4" id="KW-0678">Repressor</keyword>
<evidence type="ECO:0000256" key="1">
    <source>
        <dbReference type="ARBA" id="ARBA00004496"/>
    </source>
</evidence>
<protein>
    <submittedName>
        <fullName evidence="11">Fur family transcriptional regulator</fullName>
    </submittedName>
</protein>
<dbReference type="InterPro" id="IPR002481">
    <property type="entry name" value="FUR"/>
</dbReference>
<evidence type="ECO:0000256" key="3">
    <source>
        <dbReference type="ARBA" id="ARBA00022490"/>
    </source>
</evidence>
<evidence type="ECO:0000256" key="2">
    <source>
        <dbReference type="ARBA" id="ARBA00007957"/>
    </source>
</evidence>
<dbReference type="EMBL" id="JBHSIM010000008">
    <property type="protein sequence ID" value="MFC4831658.1"/>
    <property type="molecule type" value="Genomic_DNA"/>
</dbReference>
<sequence length="168" mass="17332">MPVVASPADPRHHVADPRARLRQAGLRVTAPRQAVLGVLGDHPHSTADAVASAVRGRLGSVSTQAVYDVLAACVDAGLVRRIEPAGSAARYETRTGDNHHHVVCRACGATADIDCVVGERPCLAPSDAGGFVVDEAEIVFWGTCPACRDAGAGTPHIDADGTSSIPSR</sequence>
<dbReference type="Gene3D" id="3.30.1490.190">
    <property type="match status" value="1"/>
</dbReference>
<dbReference type="SUPFAM" id="SSF46785">
    <property type="entry name" value="Winged helix' DNA-binding domain"/>
    <property type="match status" value="1"/>
</dbReference>
<dbReference type="Gene3D" id="1.10.10.10">
    <property type="entry name" value="Winged helix-like DNA-binding domain superfamily/Winged helix DNA-binding domain"/>
    <property type="match status" value="1"/>
</dbReference>
<keyword evidence="12" id="KW-1185">Reference proteome</keyword>
<comment type="similarity">
    <text evidence="2">Belongs to the Fur family.</text>
</comment>
<evidence type="ECO:0000256" key="5">
    <source>
        <dbReference type="ARBA" id="ARBA00022723"/>
    </source>
</evidence>
<dbReference type="PANTHER" id="PTHR33202:SF18">
    <property type="entry name" value="TRANSCRIPTIONAL REGULATOR FURA"/>
    <property type="match status" value="1"/>
</dbReference>
<keyword evidence="6" id="KW-0862">Zinc</keyword>
<comment type="subcellular location">
    <subcellularLocation>
        <location evidence="1">Cytoplasm</location>
    </subcellularLocation>
</comment>
<dbReference type="InterPro" id="IPR043135">
    <property type="entry name" value="Fur_C"/>
</dbReference>
<dbReference type="RefSeq" id="WP_274188717.1">
    <property type="nucleotide sequence ID" value="NZ_BAABHN010000008.1"/>
</dbReference>
<evidence type="ECO:0000313" key="12">
    <source>
        <dbReference type="Proteomes" id="UP001595909"/>
    </source>
</evidence>
<dbReference type="Pfam" id="PF01475">
    <property type="entry name" value="FUR"/>
    <property type="match status" value="1"/>
</dbReference>
<keyword evidence="3" id="KW-0963">Cytoplasm</keyword>
<evidence type="ECO:0000313" key="11">
    <source>
        <dbReference type="EMBL" id="MFC4831658.1"/>
    </source>
</evidence>
<evidence type="ECO:0000256" key="4">
    <source>
        <dbReference type="ARBA" id="ARBA00022491"/>
    </source>
</evidence>
<keyword evidence="10" id="KW-0804">Transcription</keyword>
<dbReference type="InterPro" id="IPR036390">
    <property type="entry name" value="WH_DNA-bd_sf"/>
</dbReference>
<dbReference type="InterPro" id="IPR036388">
    <property type="entry name" value="WH-like_DNA-bd_sf"/>
</dbReference>
<reference evidence="12" key="1">
    <citation type="journal article" date="2019" name="Int. J. Syst. Evol. Microbiol.">
        <title>The Global Catalogue of Microorganisms (GCM) 10K type strain sequencing project: providing services to taxonomists for standard genome sequencing and annotation.</title>
        <authorList>
            <consortium name="The Broad Institute Genomics Platform"/>
            <consortium name="The Broad Institute Genome Sequencing Center for Infectious Disease"/>
            <person name="Wu L."/>
            <person name="Ma J."/>
        </authorList>
    </citation>
    <scope>NUCLEOTIDE SEQUENCE [LARGE SCALE GENOMIC DNA]</scope>
    <source>
        <strain evidence="12">CCUG 50347</strain>
    </source>
</reference>
<evidence type="ECO:0000256" key="6">
    <source>
        <dbReference type="ARBA" id="ARBA00022833"/>
    </source>
</evidence>
<comment type="caution">
    <text evidence="11">The sequence shown here is derived from an EMBL/GenBank/DDBJ whole genome shotgun (WGS) entry which is preliminary data.</text>
</comment>
<organism evidence="11 12">
    <name type="scientific">Actinomycetospora chibensis</name>
    <dbReference type="NCBI Taxonomy" id="663606"/>
    <lineage>
        <taxon>Bacteria</taxon>
        <taxon>Bacillati</taxon>
        <taxon>Actinomycetota</taxon>
        <taxon>Actinomycetes</taxon>
        <taxon>Pseudonocardiales</taxon>
        <taxon>Pseudonocardiaceae</taxon>
        <taxon>Actinomycetospora</taxon>
    </lineage>
</organism>
<gene>
    <name evidence="11" type="ORF">ACFPEL_04470</name>
</gene>
<dbReference type="CDD" id="cd07153">
    <property type="entry name" value="Fur_like"/>
    <property type="match status" value="1"/>
</dbReference>
<keyword evidence="5" id="KW-0479">Metal-binding</keyword>
<evidence type="ECO:0000256" key="9">
    <source>
        <dbReference type="ARBA" id="ARBA00023125"/>
    </source>
</evidence>
<keyword evidence="7" id="KW-0408">Iron</keyword>
<keyword evidence="8" id="KW-0805">Transcription regulation</keyword>
<evidence type="ECO:0000256" key="7">
    <source>
        <dbReference type="ARBA" id="ARBA00023004"/>
    </source>
</evidence>
<name>A0ABV9REI1_9PSEU</name>
<keyword evidence="9" id="KW-0238">DNA-binding</keyword>
<evidence type="ECO:0000256" key="8">
    <source>
        <dbReference type="ARBA" id="ARBA00023015"/>
    </source>
</evidence>
<dbReference type="PANTHER" id="PTHR33202">
    <property type="entry name" value="ZINC UPTAKE REGULATION PROTEIN"/>
    <property type="match status" value="1"/>
</dbReference>
<accession>A0ABV9REI1</accession>
<dbReference type="Proteomes" id="UP001595909">
    <property type="component" value="Unassembled WGS sequence"/>
</dbReference>